<feature type="region of interest" description="Disordered" evidence="1">
    <location>
        <begin position="265"/>
        <end position="294"/>
    </location>
</feature>
<evidence type="ECO:0000256" key="1">
    <source>
        <dbReference type="SAM" id="MobiDB-lite"/>
    </source>
</evidence>
<dbReference type="AlphaFoldDB" id="A0A6V7UNA9"/>
<proteinExistence type="predicted"/>
<protein>
    <recommendedName>
        <fullName evidence="2">F-box domain-containing protein</fullName>
    </recommendedName>
</protein>
<comment type="caution">
    <text evidence="3">The sequence shown here is derived from an EMBL/GenBank/DDBJ whole genome shotgun (WGS) entry which is preliminary data.</text>
</comment>
<dbReference type="CDD" id="cd09917">
    <property type="entry name" value="F-box_SF"/>
    <property type="match status" value="1"/>
</dbReference>
<organism evidence="3 4">
    <name type="scientific">Meloidogyne enterolobii</name>
    <name type="common">Root-knot nematode worm</name>
    <name type="synonym">Meloidogyne mayaguensis</name>
    <dbReference type="NCBI Taxonomy" id="390850"/>
    <lineage>
        <taxon>Eukaryota</taxon>
        <taxon>Metazoa</taxon>
        <taxon>Ecdysozoa</taxon>
        <taxon>Nematoda</taxon>
        <taxon>Chromadorea</taxon>
        <taxon>Rhabditida</taxon>
        <taxon>Tylenchina</taxon>
        <taxon>Tylenchomorpha</taxon>
        <taxon>Tylenchoidea</taxon>
        <taxon>Meloidogynidae</taxon>
        <taxon>Meloidogyninae</taxon>
        <taxon>Meloidogyne</taxon>
    </lineage>
</organism>
<evidence type="ECO:0000313" key="4">
    <source>
        <dbReference type="Proteomes" id="UP000580250"/>
    </source>
</evidence>
<dbReference type="InterPro" id="IPR001810">
    <property type="entry name" value="F-box_dom"/>
</dbReference>
<feature type="domain" description="F-box" evidence="2">
    <location>
        <begin position="4"/>
        <end position="44"/>
    </location>
</feature>
<dbReference type="SMART" id="SM00256">
    <property type="entry name" value="FBOX"/>
    <property type="match status" value="1"/>
</dbReference>
<feature type="compositionally biased region" description="Acidic residues" evidence="1">
    <location>
        <begin position="283"/>
        <end position="293"/>
    </location>
</feature>
<evidence type="ECO:0000313" key="3">
    <source>
        <dbReference type="EMBL" id="CAD2162121.1"/>
    </source>
</evidence>
<dbReference type="EMBL" id="CAJEWN010000090">
    <property type="protein sequence ID" value="CAD2162121.1"/>
    <property type="molecule type" value="Genomic_DNA"/>
</dbReference>
<dbReference type="Pfam" id="PF00646">
    <property type="entry name" value="F-box"/>
    <property type="match status" value="1"/>
</dbReference>
<dbReference type="Proteomes" id="UP000580250">
    <property type="component" value="Unassembled WGS sequence"/>
</dbReference>
<dbReference type="OrthoDB" id="5901028at2759"/>
<evidence type="ECO:0000259" key="2">
    <source>
        <dbReference type="SMART" id="SM00256"/>
    </source>
</evidence>
<feature type="compositionally biased region" description="Acidic residues" evidence="1">
    <location>
        <begin position="267"/>
        <end position="276"/>
    </location>
</feature>
<accession>A0A6V7UNA9</accession>
<gene>
    <name evidence="3" type="ORF">MENT_LOCUS15225</name>
</gene>
<sequence>MKNLSNEVKLDIFKYLNFNQLNVIQQTNKSLNEIVDRSKPELARKEVYSMEIEWKYYVCKQVKCESKGCHVKLDEDIKAKWNEAIKKRIPLFFNQPGDTEVKEKCNHGGNCCSHFYNNKNRSDMEKFGYKLDEAINLFVLFKNTDDVKSPKILHLQLKRYPKNIEELFFVRYWLEQLSSCYFENIKIKQAIFNPKIINLLFDGSPSLQFYTKYFYLFGGYLNATFEFIYHHLKIFEPKGFYFENTEKKMKGEKTMDLETFVKHSDSFSDDEEEGNEGENNNNNEEEEEWGEGEGGERAKIVEYIFEGIEDVERRYHVLLVFPIGSKEIDHIFVNG</sequence>
<reference evidence="3 4" key="1">
    <citation type="submission" date="2020-08" db="EMBL/GenBank/DDBJ databases">
        <authorList>
            <person name="Koutsovoulos G."/>
            <person name="Danchin GJ E."/>
        </authorList>
    </citation>
    <scope>NUCLEOTIDE SEQUENCE [LARGE SCALE GENOMIC DNA]</scope>
</reference>
<name>A0A6V7UNA9_MELEN</name>